<dbReference type="PANTHER" id="PTHR45947">
    <property type="entry name" value="SULFOQUINOVOSYL TRANSFERASE SQD2"/>
    <property type="match status" value="1"/>
</dbReference>
<dbReference type="InterPro" id="IPR050194">
    <property type="entry name" value="Glycosyltransferase_grp1"/>
</dbReference>
<evidence type="ECO:0000313" key="4">
    <source>
        <dbReference type="Proteomes" id="UP000260721"/>
    </source>
</evidence>
<evidence type="ECO:0000259" key="1">
    <source>
        <dbReference type="Pfam" id="PF00534"/>
    </source>
</evidence>
<dbReference type="Gene3D" id="3.40.50.2000">
    <property type="entry name" value="Glycogen Phosphorylase B"/>
    <property type="match status" value="2"/>
</dbReference>
<evidence type="ECO:0000313" key="3">
    <source>
        <dbReference type="EMBL" id="RGD76665.1"/>
    </source>
</evidence>
<dbReference type="CDD" id="cd03812">
    <property type="entry name" value="GT4_CapH-like"/>
    <property type="match status" value="1"/>
</dbReference>
<dbReference type="PANTHER" id="PTHR45947:SF3">
    <property type="entry name" value="SULFOQUINOVOSYL TRANSFERASE SQD2"/>
    <property type="match status" value="1"/>
</dbReference>
<dbReference type="GO" id="GO:0016757">
    <property type="term" value="F:glycosyltransferase activity"/>
    <property type="evidence" value="ECO:0007669"/>
    <property type="project" value="InterPro"/>
</dbReference>
<dbReference type="RefSeq" id="WP_117446089.1">
    <property type="nucleotide sequence ID" value="NZ_JBFBOW010000001.1"/>
</dbReference>
<dbReference type="AlphaFoldDB" id="A0A3E3E5N4"/>
<dbReference type="SUPFAM" id="SSF53756">
    <property type="entry name" value="UDP-Glycosyltransferase/glycogen phosphorylase"/>
    <property type="match status" value="1"/>
</dbReference>
<reference evidence="3 4" key="1">
    <citation type="submission" date="2018-08" db="EMBL/GenBank/DDBJ databases">
        <title>A genome reference for cultivated species of the human gut microbiota.</title>
        <authorList>
            <person name="Zou Y."/>
            <person name="Xue W."/>
            <person name="Luo G."/>
        </authorList>
    </citation>
    <scope>NUCLEOTIDE SEQUENCE [LARGE SCALE GENOMIC DNA]</scope>
    <source>
        <strain evidence="3 4">TF08-11</strain>
    </source>
</reference>
<evidence type="ECO:0000259" key="2">
    <source>
        <dbReference type="Pfam" id="PF13439"/>
    </source>
</evidence>
<dbReference type="InterPro" id="IPR001296">
    <property type="entry name" value="Glyco_trans_1"/>
</dbReference>
<proteinExistence type="predicted"/>
<protein>
    <submittedName>
        <fullName evidence="3">Glycosyltransferase family 1 protein</fullName>
    </submittedName>
</protein>
<comment type="caution">
    <text evidence="3">The sequence shown here is derived from an EMBL/GenBank/DDBJ whole genome shotgun (WGS) entry which is preliminary data.</text>
</comment>
<dbReference type="Pfam" id="PF13439">
    <property type="entry name" value="Glyco_transf_4"/>
    <property type="match status" value="1"/>
</dbReference>
<accession>A0A3E3E5N4</accession>
<organism evidence="3 4">
    <name type="scientific">Faecalicoccus pleomorphus</name>
    <dbReference type="NCBI Taxonomy" id="1323"/>
    <lineage>
        <taxon>Bacteria</taxon>
        <taxon>Bacillati</taxon>
        <taxon>Bacillota</taxon>
        <taxon>Erysipelotrichia</taxon>
        <taxon>Erysipelotrichales</taxon>
        <taxon>Erysipelotrichaceae</taxon>
        <taxon>Faecalicoccus</taxon>
    </lineage>
</organism>
<gene>
    <name evidence="3" type="ORF">DXC78_05475</name>
</gene>
<sequence>MSKIKICHVIGNFVNGGVEAVIYNYFSHMDREKYEVHIIGHGIRVQECADRFISLGFKIHNITPKSVSFTRSCKEMEEIFRKEKFDIVHSHLTEWACVPMFLAWKCGLKVRINHSHMAEKPQGLKNKIYYGIRLYFGKVFATDYFACGKDAGIYLFGKQAVDSGKVTILPNAIDYGRFYYSAQLRNEIRGRSDIKDSTIVIGHVGRFFKQKNHKFLIDIFEEYHRDNPNSLLVMIGDGELIEKIKSKVAQKKLEDSVYFLGNRSDVADWYQAMDMFVLPSFYEGFPVVSIEAQASGLPCLFSDGITSEVQISPNAQFMNLGNGAKAWAEKMKYMLDNKQGRSDLILNHDWFDIERNADKLNSFYHMKVKKTT</sequence>
<keyword evidence="3" id="KW-0808">Transferase</keyword>
<dbReference type="Proteomes" id="UP000260721">
    <property type="component" value="Unassembled WGS sequence"/>
</dbReference>
<dbReference type="InterPro" id="IPR028098">
    <property type="entry name" value="Glyco_trans_4-like_N"/>
</dbReference>
<dbReference type="Pfam" id="PF00534">
    <property type="entry name" value="Glycos_transf_1"/>
    <property type="match status" value="1"/>
</dbReference>
<dbReference type="EMBL" id="QUSK01000010">
    <property type="protein sequence ID" value="RGD76665.1"/>
    <property type="molecule type" value="Genomic_DNA"/>
</dbReference>
<feature type="domain" description="Glycosyltransferase subfamily 4-like N-terminal" evidence="2">
    <location>
        <begin position="16"/>
        <end position="175"/>
    </location>
</feature>
<name>A0A3E3E5N4_9FIRM</name>
<feature type="domain" description="Glycosyl transferase family 1" evidence="1">
    <location>
        <begin position="186"/>
        <end position="345"/>
    </location>
</feature>